<feature type="transmembrane region" description="Helical" evidence="5">
    <location>
        <begin position="195"/>
        <end position="212"/>
    </location>
</feature>
<dbReference type="SMART" id="SM00100">
    <property type="entry name" value="cNMP"/>
    <property type="match status" value="1"/>
</dbReference>
<organism evidence="8 9">
    <name type="scientific">Roseateles violae</name>
    <dbReference type="NCBI Taxonomy" id="3058042"/>
    <lineage>
        <taxon>Bacteria</taxon>
        <taxon>Pseudomonadati</taxon>
        <taxon>Pseudomonadota</taxon>
        <taxon>Betaproteobacteria</taxon>
        <taxon>Burkholderiales</taxon>
        <taxon>Sphaerotilaceae</taxon>
        <taxon>Roseateles</taxon>
    </lineage>
</organism>
<evidence type="ECO:0000256" key="3">
    <source>
        <dbReference type="ARBA" id="ARBA00022989"/>
    </source>
</evidence>
<proteinExistence type="predicted"/>
<evidence type="ECO:0000259" key="7">
    <source>
        <dbReference type="PROSITE" id="PS50801"/>
    </source>
</evidence>
<dbReference type="Pfam" id="PF00916">
    <property type="entry name" value="Sulfate_transp"/>
    <property type="match status" value="1"/>
</dbReference>
<dbReference type="Gene3D" id="2.60.120.10">
    <property type="entry name" value="Jelly Rolls"/>
    <property type="match status" value="1"/>
</dbReference>
<evidence type="ECO:0000256" key="2">
    <source>
        <dbReference type="ARBA" id="ARBA00022692"/>
    </source>
</evidence>
<dbReference type="SUPFAM" id="SSF52091">
    <property type="entry name" value="SpoIIaa-like"/>
    <property type="match status" value="1"/>
</dbReference>
<comment type="caution">
    <text evidence="8">The sequence shown here is derived from an EMBL/GenBank/DDBJ whole genome shotgun (WGS) entry which is preliminary data.</text>
</comment>
<feature type="transmembrane region" description="Helical" evidence="5">
    <location>
        <begin position="151"/>
        <end position="175"/>
    </location>
</feature>
<feature type="domain" description="Cyclic nucleotide-binding" evidence="6">
    <location>
        <begin position="621"/>
        <end position="741"/>
    </location>
</feature>
<protein>
    <submittedName>
        <fullName evidence="8">SulP family inorganic anion transporter</fullName>
    </submittedName>
</protein>
<feature type="transmembrane region" description="Helical" evidence="5">
    <location>
        <begin position="422"/>
        <end position="453"/>
    </location>
</feature>
<keyword evidence="4 5" id="KW-0472">Membrane</keyword>
<feature type="transmembrane region" description="Helical" evidence="5">
    <location>
        <begin position="84"/>
        <end position="100"/>
    </location>
</feature>
<dbReference type="Pfam" id="PF00027">
    <property type="entry name" value="cNMP_binding"/>
    <property type="match status" value="1"/>
</dbReference>
<keyword evidence="9" id="KW-1185">Reference proteome</keyword>
<dbReference type="PANTHER" id="PTHR43310">
    <property type="entry name" value="SULFATE TRANSPORTER YBAR-RELATED"/>
    <property type="match status" value="1"/>
</dbReference>
<dbReference type="InterPro" id="IPR018490">
    <property type="entry name" value="cNMP-bd_dom_sf"/>
</dbReference>
<accession>A0ABT8DUP1</accession>
<dbReference type="RefSeq" id="WP_290360139.1">
    <property type="nucleotide sequence ID" value="NZ_JAUHHC010000004.1"/>
</dbReference>
<comment type="subcellular location">
    <subcellularLocation>
        <location evidence="1">Membrane</location>
        <topology evidence="1">Multi-pass membrane protein</topology>
    </subcellularLocation>
</comment>
<dbReference type="SUPFAM" id="SSF51206">
    <property type="entry name" value="cAMP-binding domain-like"/>
    <property type="match status" value="1"/>
</dbReference>
<feature type="transmembrane region" description="Helical" evidence="5">
    <location>
        <begin position="21"/>
        <end position="44"/>
    </location>
</feature>
<feature type="transmembrane region" description="Helical" evidence="5">
    <location>
        <begin position="281"/>
        <end position="306"/>
    </location>
</feature>
<dbReference type="InterPro" id="IPR011547">
    <property type="entry name" value="SLC26A/SulP_dom"/>
</dbReference>
<feature type="transmembrane region" description="Helical" evidence="5">
    <location>
        <begin position="354"/>
        <end position="371"/>
    </location>
</feature>
<evidence type="ECO:0000313" key="9">
    <source>
        <dbReference type="Proteomes" id="UP001228044"/>
    </source>
</evidence>
<reference evidence="8 9" key="1">
    <citation type="submission" date="2023-06" db="EMBL/GenBank/DDBJ databases">
        <title>Pelomonas sp. PFR6 16S ribosomal RNA gene Genome sequencing and assembly.</title>
        <authorList>
            <person name="Woo H."/>
        </authorList>
    </citation>
    <scope>NUCLEOTIDE SEQUENCE [LARGE SCALE GENOMIC DNA]</scope>
    <source>
        <strain evidence="8 9">PFR6</strain>
    </source>
</reference>
<dbReference type="CDD" id="cd00038">
    <property type="entry name" value="CAP_ED"/>
    <property type="match status" value="1"/>
</dbReference>
<feature type="domain" description="STAS" evidence="7">
    <location>
        <begin position="491"/>
        <end position="595"/>
    </location>
</feature>
<dbReference type="InterPro" id="IPR052706">
    <property type="entry name" value="Membrane-Transporter-like"/>
</dbReference>
<dbReference type="InterPro" id="IPR036513">
    <property type="entry name" value="STAS_dom_sf"/>
</dbReference>
<dbReference type="InterPro" id="IPR014710">
    <property type="entry name" value="RmlC-like_jellyroll"/>
</dbReference>
<dbReference type="EMBL" id="JAUHHC010000004">
    <property type="protein sequence ID" value="MDN3921833.1"/>
    <property type="molecule type" value="Genomic_DNA"/>
</dbReference>
<dbReference type="Pfam" id="PF01740">
    <property type="entry name" value="STAS"/>
    <property type="match status" value="1"/>
</dbReference>
<feature type="transmembrane region" description="Helical" evidence="5">
    <location>
        <begin position="219"/>
        <end position="236"/>
    </location>
</feature>
<dbReference type="PANTHER" id="PTHR43310:SF1">
    <property type="entry name" value="SULFATE TRANSPORTER YBAR-RELATED"/>
    <property type="match status" value="1"/>
</dbReference>
<gene>
    <name evidence="8" type="ORF">QWJ38_16210</name>
</gene>
<sequence>MQTAQADGPLARAKREWPPALLAALTTAAVQTPFAAFYGLLAFAPLGPDLAHQALATALFGTAAAHLAASLAGSRNLILGPRPATTLLVAGLLSSLMLRPETQLPDGSGADVGLLLALTAIGVALTGLLQLLLAGLNLARLAQFLPHPVRAGFVNGVAVLLLVGSLPLLLGLPLSADGVLATLTKLPLLLRQTEAGALLVGLVALALGRWPLRWRGRLMPAGLSAMLGGIACHQLLSISDLLAPGPTLQVPARLPPPDGDLLLQGLRLAQEPALWPLLPHLLAFAAAACLLCTLDSLLVAGAMDGLRGRRHDGRRELLAQGVSNVAAALVGGQPSAPALGRSRLHFQAGGSRQFSVALYGLLILLCLWLAPTLLGQVPMSALGASLLLVGLQMFDDWSLRAPRRLWAGGLVPAQRRGLLLDYLLMALVALLVIWRGVALAVGVGVLLAMLLFVRGQARGLLRSSLRGDQRRSIKQRLPAAQALLQREGRRIAVLELEGPLFFGTAEPLIARLRELVDEVDYLVLGLHRIGAVDGTGARFLLEFAADCEARGKHLLLAEWGDASDPRLQALLAGDVHGQAGGLRLYADIDQALQWAEDDLLRRERFEAAPQPARLSLAQTQLGQGLDAEELDWLAGRMQGRQHAPGERIFAAGDAGDALYVSIEGEIAVLLPAAGGAARRLALLAPGVILGELALLSGEPRSTEARAETALWLMRLERAAFEALRHERPALADKLLRNMSLQLSARLAGVTRELAAALAR</sequence>
<name>A0ABT8DUP1_9BURK</name>
<evidence type="ECO:0000256" key="5">
    <source>
        <dbReference type="SAM" id="Phobius"/>
    </source>
</evidence>
<dbReference type="InterPro" id="IPR000595">
    <property type="entry name" value="cNMP-bd_dom"/>
</dbReference>
<dbReference type="PROSITE" id="PS50801">
    <property type="entry name" value="STAS"/>
    <property type="match status" value="1"/>
</dbReference>
<feature type="transmembrane region" description="Helical" evidence="5">
    <location>
        <begin position="50"/>
        <end position="72"/>
    </location>
</feature>
<dbReference type="Gene3D" id="3.30.750.24">
    <property type="entry name" value="STAS domain"/>
    <property type="match status" value="1"/>
</dbReference>
<evidence type="ECO:0000256" key="4">
    <source>
        <dbReference type="ARBA" id="ARBA00023136"/>
    </source>
</evidence>
<dbReference type="Proteomes" id="UP001228044">
    <property type="component" value="Unassembled WGS sequence"/>
</dbReference>
<keyword evidence="2 5" id="KW-0812">Transmembrane</keyword>
<evidence type="ECO:0000313" key="8">
    <source>
        <dbReference type="EMBL" id="MDN3921833.1"/>
    </source>
</evidence>
<feature type="transmembrane region" description="Helical" evidence="5">
    <location>
        <begin position="112"/>
        <end position="139"/>
    </location>
</feature>
<dbReference type="CDD" id="cd07042">
    <property type="entry name" value="STAS_SulP_like_sulfate_transporter"/>
    <property type="match status" value="1"/>
</dbReference>
<dbReference type="InterPro" id="IPR002645">
    <property type="entry name" value="STAS_dom"/>
</dbReference>
<keyword evidence="3 5" id="KW-1133">Transmembrane helix</keyword>
<evidence type="ECO:0000256" key="1">
    <source>
        <dbReference type="ARBA" id="ARBA00004141"/>
    </source>
</evidence>
<dbReference type="PROSITE" id="PS50042">
    <property type="entry name" value="CNMP_BINDING_3"/>
    <property type="match status" value="1"/>
</dbReference>
<evidence type="ECO:0000259" key="6">
    <source>
        <dbReference type="PROSITE" id="PS50042"/>
    </source>
</evidence>